<keyword evidence="6" id="KW-1185">Reference proteome</keyword>
<name>A0ABD1PZT9_9LAMI</name>
<dbReference type="InterPro" id="IPR002885">
    <property type="entry name" value="PPR_rpt"/>
</dbReference>
<protein>
    <submittedName>
        <fullName evidence="5">Pentatricopeptide repeat-containing protein</fullName>
    </submittedName>
</protein>
<keyword evidence="1" id="KW-0677">Repeat</keyword>
<evidence type="ECO:0000256" key="3">
    <source>
        <dbReference type="SAM" id="MobiDB-lite"/>
    </source>
</evidence>
<feature type="domain" description="Transposase (putative) gypsy type" evidence="4">
    <location>
        <begin position="101"/>
        <end position="165"/>
    </location>
</feature>
<dbReference type="InterPro" id="IPR011990">
    <property type="entry name" value="TPR-like_helical_dom_sf"/>
</dbReference>
<dbReference type="Gene3D" id="1.25.40.10">
    <property type="entry name" value="Tetratricopeptide repeat domain"/>
    <property type="match status" value="2"/>
</dbReference>
<evidence type="ECO:0000313" key="5">
    <source>
        <dbReference type="EMBL" id="KAL2469452.1"/>
    </source>
</evidence>
<comment type="caution">
    <text evidence="5">The sequence shown here is derived from an EMBL/GenBank/DDBJ whole genome shotgun (WGS) entry which is preliminary data.</text>
</comment>
<dbReference type="Pfam" id="PF13041">
    <property type="entry name" value="PPR_2"/>
    <property type="match status" value="1"/>
</dbReference>
<gene>
    <name evidence="5" type="ORF">Adt_37588</name>
</gene>
<reference evidence="6" key="1">
    <citation type="submission" date="2024-07" db="EMBL/GenBank/DDBJ databases">
        <title>Two chromosome-level genome assemblies of Korean endemic species Abeliophyllum distichum and Forsythia ovata (Oleaceae).</title>
        <authorList>
            <person name="Jang H."/>
        </authorList>
    </citation>
    <scope>NUCLEOTIDE SEQUENCE [LARGE SCALE GENOMIC DNA]</scope>
</reference>
<evidence type="ECO:0000256" key="1">
    <source>
        <dbReference type="ARBA" id="ARBA00022737"/>
    </source>
</evidence>
<dbReference type="NCBIfam" id="TIGR00756">
    <property type="entry name" value="PPR"/>
    <property type="match status" value="2"/>
</dbReference>
<dbReference type="InterPro" id="IPR007321">
    <property type="entry name" value="Transposase_28"/>
</dbReference>
<evidence type="ECO:0000313" key="6">
    <source>
        <dbReference type="Proteomes" id="UP001604336"/>
    </source>
</evidence>
<dbReference type="Proteomes" id="UP001604336">
    <property type="component" value="Unassembled WGS sequence"/>
</dbReference>
<dbReference type="EMBL" id="JBFOLK010000012">
    <property type="protein sequence ID" value="KAL2469452.1"/>
    <property type="molecule type" value="Genomic_DNA"/>
</dbReference>
<proteinExistence type="predicted"/>
<dbReference type="PANTHER" id="PTHR47493">
    <property type="entry name" value="OS08G0520200 PROTEIN"/>
    <property type="match status" value="1"/>
</dbReference>
<evidence type="ECO:0000256" key="2">
    <source>
        <dbReference type="PROSITE-ProRule" id="PRU00708"/>
    </source>
</evidence>
<feature type="region of interest" description="Disordered" evidence="3">
    <location>
        <begin position="1"/>
        <end position="37"/>
    </location>
</feature>
<sequence>MSSSASPSVSPSMEDVLPIRGIDGNTGEALPIGPAPGLREGTDPYRMEVVRWAALDLPSILVEEDLTKMREQYRIPSDVELILPGPNERACFPREGCTALHLNAFVSGMRLPLHPMLRRILRAYALAPTQVSPNGWSQMVGGMYLWFRHSFGMEMPLYVFQTVYQPRKLPRKKGKEEEAGWYYFCPWGSHKPLVTGCPSSIKQWKESWFWVSGNWQRVVDDPEPDLDVPSVYGIASSLPRCELSSGSIDVLRSIYQADTKSRSYNFILNRQRCLVELGLIASQASLNSGLAKSQNRPSLKYSHSLVKTHNYSIAFKTRKTHQNKRLKTASFLEKLKVQQYFDPVQMLKYDGDWSNEQFWDVVKFLRQTSRSSEFRKVFDLWKSVEKSRINEANYQKIIEILVTEGLVEEAEICLREMKCYGLRLSLEIYNSVIHGFARKGSFENAMFYLKEMEDVGENPDTETYDGLIQAYGSYKMYDEIDQCVRAMESKGCLCDHITYNLLVREFARAGLLQKMESMYNSISSRRIGFQASTLVAMLEAYAKFGILDKMEKMYRRILNSKSSLKEDVIRKLAEVYIENRMFSRLEGLGLDLSAKTGSTDLVWCLRILSRACVLSKKEMYFIIQEMESHEVPWNATIANIISLAYLKMKDFKHLKVLLSELASRYVKPDLITVGVLFDACILGFDGASVKSTWRKMGFFYDDVDMNTDTLVLTAFGKGQFVRHYWKLATCLSSNQENLLSALRLLLDAVFHRETLANKKLENLPNGNQLNIVLNHHALLPRQVTSLFNVLQNSDDPFENHCLNWAKKTFVKPWNSSE</sequence>
<dbReference type="PANTHER" id="PTHR47493:SF3">
    <property type="entry name" value="PENTACOTRIPEPTIDE-REPEAT REGION OF PRORP DOMAIN-CONTAINING PROTEIN"/>
    <property type="match status" value="1"/>
</dbReference>
<dbReference type="Pfam" id="PF04195">
    <property type="entry name" value="Transposase_28"/>
    <property type="match status" value="1"/>
</dbReference>
<dbReference type="PROSITE" id="PS51375">
    <property type="entry name" value="PPR"/>
    <property type="match status" value="2"/>
</dbReference>
<organism evidence="5 6">
    <name type="scientific">Abeliophyllum distichum</name>
    <dbReference type="NCBI Taxonomy" id="126358"/>
    <lineage>
        <taxon>Eukaryota</taxon>
        <taxon>Viridiplantae</taxon>
        <taxon>Streptophyta</taxon>
        <taxon>Embryophyta</taxon>
        <taxon>Tracheophyta</taxon>
        <taxon>Spermatophyta</taxon>
        <taxon>Magnoliopsida</taxon>
        <taxon>eudicotyledons</taxon>
        <taxon>Gunneridae</taxon>
        <taxon>Pentapetalae</taxon>
        <taxon>asterids</taxon>
        <taxon>lamiids</taxon>
        <taxon>Lamiales</taxon>
        <taxon>Oleaceae</taxon>
        <taxon>Forsythieae</taxon>
        <taxon>Abeliophyllum</taxon>
    </lineage>
</organism>
<accession>A0ABD1PZT9</accession>
<feature type="compositionally biased region" description="Low complexity" evidence="3">
    <location>
        <begin position="1"/>
        <end position="12"/>
    </location>
</feature>
<feature type="repeat" description="PPR" evidence="2">
    <location>
        <begin position="460"/>
        <end position="494"/>
    </location>
</feature>
<feature type="repeat" description="PPR" evidence="2">
    <location>
        <begin position="425"/>
        <end position="459"/>
    </location>
</feature>
<evidence type="ECO:0000259" key="4">
    <source>
        <dbReference type="Pfam" id="PF04195"/>
    </source>
</evidence>
<dbReference type="AlphaFoldDB" id="A0ABD1PZT9"/>
<dbReference type="Pfam" id="PF01535">
    <property type="entry name" value="PPR"/>
    <property type="match status" value="2"/>
</dbReference>